<evidence type="ECO:0000313" key="2">
    <source>
        <dbReference type="EMBL" id="MBW7570585.1"/>
    </source>
</evidence>
<dbReference type="Pfam" id="PF03524">
    <property type="entry name" value="CagX"/>
    <property type="match status" value="1"/>
</dbReference>
<dbReference type="InterPro" id="IPR038161">
    <property type="entry name" value="VirB9/CagX/TrbG_C_sf"/>
</dbReference>
<reference evidence="2 3" key="1">
    <citation type="submission" date="2021-03" db="EMBL/GenBank/DDBJ databases">
        <title>Succinivibrio sp. nov. isolated from feces of cow.</title>
        <authorList>
            <person name="Choi J.-Y."/>
        </authorList>
    </citation>
    <scope>NUCLEOTIDE SEQUENCE [LARGE SCALE GENOMIC DNA]</scope>
    <source>
        <strain evidence="2 3">AGMB01872</strain>
    </source>
</reference>
<protein>
    <submittedName>
        <fullName evidence="2">TrbG/VirB9 family P-type conjugative transfer protein</fullName>
    </submittedName>
</protein>
<sequence>MLKKSIVLMFLFCSITVFSDTLRDEYAADNGTYLDERDNATLKKLNSFDRNSKGGFAIMPGTVRFNYGSQIPTVVCAILELTDIAMEQNEHINSVQLGDGARWSVEYAKSGNESGFVEHLIVKPLDTGLKTSLVITTDKRTYHIRLKSTSSDFMQSVHFYYPENAKKKFSQNSYNDSFAKDTHISDDIPYQNTDQTYNKNTIQSNSNFSTATFNYTVLDNKSSFIEGYFSGGRTIIELKDKSSLEEAPLLFCIQNDGTGKKHKSSVNYRVLGNSIIADGAFKELLLQIKKDGDDHNIRIVR</sequence>
<organism evidence="2 3">
    <name type="scientific">Succinivibrio faecicola</name>
    <dbReference type="NCBI Taxonomy" id="2820300"/>
    <lineage>
        <taxon>Bacteria</taxon>
        <taxon>Pseudomonadati</taxon>
        <taxon>Pseudomonadota</taxon>
        <taxon>Gammaproteobacteria</taxon>
        <taxon>Aeromonadales</taxon>
        <taxon>Succinivibrionaceae</taxon>
        <taxon>Succinivibrio</taxon>
    </lineage>
</organism>
<evidence type="ECO:0000313" key="3">
    <source>
        <dbReference type="Proteomes" id="UP000731465"/>
    </source>
</evidence>
<dbReference type="Gene3D" id="2.60.40.2500">
    <property type="match status" value="1"/>
</dbReference>
<gene>
    <name evidence="2" type="ORF">J5V48_06740</name>
</gene>
<comment type="caution">
    <text evidence="2">The sequence shown here is derived from an EMBL/GenBank/DDBJ whole genome shotgun (WGS) entry which is preliminary data.</text>
</comment>
<dbReference type="Proteomes" id="UP000731465">
    <property type="component" value="Unassembled WGS sequence"/>
</dbReference>
<proteinExistence type="predicted"/>
<feature type="signal peptide" evidence="1">
    <location>
        <begin position="1"/>
        <end position="19"/>
    </location>
</feature>
<evidence type="ECO:0000256" key="1">
    <source>
        <dbReference type="SAM" id="SignalP"/>
    </source>
</evidence>
<keyword evidence="3" id="KW-1185">Reference proteome</keyword>
<dbReference type="InterPro" id="IPR010258">
    <property type="entry name" value="Conjugal_tfr_TrbG/VirB9/CagX"/>
</dbReference>
<name>A0ABS7DH04_9GAMM</name>
<accession>A0ABS7DH04</accession>
<keyword evidence="1" id="KW-0732">Signal</keyword>
<dbReference type="EMBL" id="JAGFNY010000022">
    <property type="protein sequence ID" value="MBW7570585.1"/>
    <property type="molecule type" value="Genomic_DNA"/>
</dbReference>
<feature type="chain" id="PRO_5045129175" evidence="1">
    <location>
        <begin position="20"/>
        <end position="301"/>
    </location>
</feature>
<dbReference type="RefSeq" id="WP_219937810.1">
    <property type="nucleotide sequence ID" value="NZ_JAGFNY010000022.1"/>
</dbReference>